<evidence type="ECO:0000313" key="9">
    <source>
        <dbReference type="Proteomes" id="UP000035036"/>
    </source>
</evidence>
<name>A0A0B5FTH7_9BACT</name>
<organism evidence="8 9">
    <name type="scientific">Geoalkalibacter subterraneus</name>
    <dbReference type="NCBI Taxonomy" id="483547"/>
    <lineage>
        <taxon>Bacteria</taxon>
        <taxon>Pseudomonadati</taxon>
        <taxon>Thermodesulfobacteriota</taxon>
        <taxon>Desulfuromonadia</taxon>
        <taxon>Desulfuromonadales</taxon>
        <taxon>Geoalkalibacteraceae</taxon>
        <taxon>Geoalkalibacter</taxon>
    </lineage>
</organism>
<gene>
    <name evidence="8" type="ORF">GSUB_08775</name>
</gene>
<sequence>MLQINTGLLCDLACKHCHLEAGPQRREIMSAETMQEVVAFAHRGNFEMIDVTGGAPELVPGIAGFLSELADCAPHVLLRSNLTALGGKAREELLATLCRHRIALVVSFPSLREAQVEAQRGSGVWEKSLAMLNRLNELGYGRADSGLELHLAVNPGGAFLPANQESMEKRYRRELEKRWGIVFNRLFTLTNAPLGRFKHWLEKSGNYQGYMRKLAESFNPEAVPAVMCREQISVSWDGTVFDCDFHLAAGICQGEKRTQVRDLPGPPPEGTPIATADHCYACTAGAGFT</sequence>
<dbReference type="HOGENOM" id="CLU_050695_0_0_7"/>
<feature type="domain" description="Arsenosugar biosynthesis radical SAM protein ArsS-like C-terminal" evidence="7">
    <location>
        <begin position="160"/>
        <end position="288"/>
    </location>
</feature>
<evidence type="ECO:0000313" key="8">
    <source>
        <dbReference type="EMBL" id="AJF07979.1"/>
    </source>
</evidence>
<dbReference type="InterPro" id="IPR007197">
    <property type="entry name" value="rSAM"/>
</dbReference>
<dbReference type="KEGG" id="gsb:GSUB_08775"/>
<dbReference type="GO" id="GO:0046872">
    <property type="term" value="F:metal ion binding"/>
    <property type="evidence" value="ECO:0007669"/>
    <property type="project" value="UniProtKB-KW"/>
</dbReference>
<comment type="cofactor">
    <cofactor evidence="1">
        <name>[4Fe-4S] cluster</name>
        <dbReference type="ChEBI" id="CHEBI:49883"/>
    </cofactor>
</comment>
<keyword evidence="3" id="KW-0479">Metal-binding</keyword>
<evidence type="ECO:0000259" key="7">
    <source>
        <dbReference type="Pfam" id="PF12345"/>
    </source>
</evidence>
<keyword evidence="9" id="KW-1185">Reference proteome</keyword>
<feature type="domain" description="Radical SAM core" evidence="6">
    <location>
        <begin position="5"/>
        <end position="141"/>
    </location>
</feature>
<dbReference type="InterPro" id="IPR013785">
    <property type="entry name" value="Aldolase_TIM"/>
</dbReference>
<dbReference type="InterPro" id="IPR026351">
    <property type="entry name" value="rSAM_ArsS-like"/>
</dbReference>
<dbReference type="AlphaFoldDB" id="A0A0B5FTH7"/>
<dbReference type="CDD" id="cd01335">
    <property type="entry name" value="Radical_SAM"/>
    <property type="match status" value="1"/>
</dbReference>
<protein>
    <recommendedName>
        <fullName evidence="10">Radical SAM protein</fullName>
    </recommendedName>
</protein>
<proteinExistence type="predicted"/>
<evidence type="ECO:0000256" key="1">
    <source>
        <dbReference type="ARBA" id="ARBA00001966"/>
    </source>
</evidence>
<evidence type="ECO:0000259" key="6">
    <source>
        <dbReference type="Pfam" id="PF04055"/>
    </source>
</evidence>
<dbReference type="NCBIfam" id="TIGR04167">
    <property type="entry name" value="rSAM_SeCys"/>
    <property type="match status" value="1"/>
</dbReference>
<dbReference type="Pfam" id="PF12345">
    <property type="entry name" value="DUF3641"/>
    <property type="match status" value="1"/>
</dbReference>
<dbReference type="PANTHER" id="PTHR43728:SF1">
    <property type="entry name" value="FE-S OXIDOREDUCTASE"/>
    <property type="match status" value="1"/>
</dbReference>
<evidence type="ECO:0008006" key="10">
    <source>
        <dbReference type="Google" id="ProtNLM"/>
    </source>
</evidence>
<dbReference type="SFLD" id="SFLDS00029">
    <property type="entry name" value="Radical_SAM"/>
    <property type="match status" value="1"/>
</dbReference>
<dbReference type="InterPro" id="IPR058240">
    <property type="entry name" value="rSAM_sf"/>
</dbReference>
<evidence type="ECO:0000256" key="4">
    <source>
        <dbReference type="ARBA" id="ARBA00023004"/>
    </source>
</evidence>
<reference evidence="8 9" key="1">
    <citation type="journal article" date="2015" name="Genome Announc.">
        <title>Genomes of Geoalkalibacter ferrihydriticus Z-0531T and Geoalkalibacter subterraneus Red1T, Two Haloalkaliphilic Metal-Reducing Deltaproteobacteria.</title>
        <authorList>
            <person name="Badalamenti J.P."/>
            <person name="Krajmalnik-Brown R."/>
            <person name="Torres C.I."/>
            <person name="Bond D.R."/>
        </authorList>
    </citation>
    <scope>NUCLEOTIDE SEQUENCE [LARGE SCALE GENOMIC DNA]</scope>
    <source>
        <strain evidence="8 9">Red1</strain>
    </source>
</reference>
<dbReference type="GO" id="GO:0051536">
    <property type="term" value="F:iron-sulfur cluster binding"/>
    <property type="evidence" value="ECO:0007669"/>
    <property type="project" value="UniProtKB-KW"/>
</dbReference>
<dbReference type="GO" id="GO:0003824">
    <property type="term" value="F:catalytic activity"/>
    <property type="evidence" value="ECO:0007669"/>
    <property type="project" value="InterPro"/>
</dbReference>
<dbReference type="PANTHER" id="PTHR43728">
    <property type="entry name" value="SLR0304 PROTEIN"/>
    <property type="match status" value="1"/>
</dbReference>
<evidence type="ECO:0000256" key="2">
    <source>
        <dbReference type="ARBA" id="ARBA00022691"/>
    </source>
</evidence>
<evidence type="ECO:0000256" key="5">
    <source>
        <dbReference type="ARBA" id="ARBA00023014"/>
    </source>
</evidence>
<dbReference type="SUPFAM" id="SSF102114">
    <property type="entry name" value="Radical SAM enzymes"/>
    <property type="match status" value="1"/>
</dbReference>
<keyword evidence="5" id="KW-0411">Iron-sulfur</keyword>
<dbReference type="EMBL" id="CP010311">
    <property type="protein sequence ID" value="AJF07979.1"/>
    <property type="molecule type" value="Genomic_DNA"/>
</dbReference>
<dbReference type="Pfam" id="PF04055">
    <property type="entry name" value="Radical_SAM"/>
    <property type="match status" value="1"/>
</dbReference>
<accession>A0A0B5FTH7</accession>
<dbReference type="InterPro" id="IPR024521">
    <property type="entry name" value="ArsS-like_C"/>
</dbReference>
<evidence type="ECO:0000256" key="3">
    <source>
        <dbReference type="ARBA" id="ARBA00022723"/>
    </source>
</evidence>
<keyword evidence="2" id="KW-0949">S-adenosyl-L-methionine</keyword>
<dbReference type="STRING" id="483547.GSUB_08775"/>
<dbReference type="Gene3D" id="3.20.20.70">
    <property type="entry name" value="Aldolase class I"/>
    <property type="match status" value="1"/>
</dbReference>
<dbReference type="Proteomes" id="UP000035036">
    <property type="component" value="Chromosome"/>
</dbReference>
<keyword evidence="4" id="KW-0408">Iron</keyword>